<dbReference type="AlphaFoldDB" id="A0A437PXF5"/>
<dbReference type="Pfam" id="PF07075">
    <property type="entry name" value="NamZ_N"/>
    <property type="match status" value="1"/>
</dbReference>
<dbReference type="PANTHER" id="PTHR42915">
    <property type="entry name" value="HYPOTHETICAL 460 KDA PROTEIN IN FEUA-SIGW INTERGENIC REGION [PRECURSOR]"/>
    <property type="match status" value="1"/>
</dbReference>
<keyword evidence="4" id="KW-1185">Reference proteome</keyword>
<dbReference type="PIRSF" id="PIRSF016719">
    <property type="entry name" value="UCP016719"/>
    <property type="match status" value="1"/>
</dbReference>
<dbReference type="InterPro" id="IPR008302">
    <property type="entry name" value="NamZ"/>
</dbReference>
<reference evidence="3 4" key="1">
    <citation type="submission" date="2019-01" db="EMBL/GenBank/DDBJ databases">
        <authorList>
            <person name="Chen W.-M."/>
        </authorList>
    </citation>
    <scope>NUCLEOTIDE SEQUENCE [LARGE SCALE GENOMIC DNA]</scope>
    <source>
        <strain evidence="3 4">FSY-15</strain>
    </source>
</reference>
<proteinExistence type="predicted"/>
<dbReference type="InterPro" id="IPR048502">
    <property type="entry name" value="NamZ_N"/>
</dbReference>
<feature type="domain" description="Peptidoglycan beta-N-acetylmuramidase NamZ N-terminal" evidence="1">
    <location>
        <begin position="45"/>
        <end position="242"/>
    </location>
</feature>
<dbReference type="InterPro" id="IPR048503">
    <property type="entry name" value="NamZ_C"/>
</dbReference>
<accession>A0A437PXF5</accession>
<evidence type="ECO:0000313" key="3">
    <source>
        <dbReference type="EMBL" id="RVU26956.1"/>
    </source>
</evidence>
<organism evidence="3 4">
    <name type="scientific">Sandaracinomonas limnophila</name>
    <dbReference type="NCBI Taxonomy" id="1862386"/>
    <lineage>
        <taxon>Bacteria</taxon>
        <taxon>Pseudomonadati</taxon>
        <taxon>Bacteroidota</taxon>
        <taxon>Cytophagia</taxon>
        <taxon>Cytophagales</taxon>
        <taxon>Flectobacillaceae</taxon>
        <taxon>Sandaracinomonas</taxon>
    </lineage>
</organism>
<dbReference type="OrthoDB" id="9801061at2"/>
<feature type="domain" description="Peptidoglycan beta-N-acetylmuramidase NamZ C-terminal" evidence="2">
    <location>
        <begin position="248"/>
        <end position="386"/>
    </location>
</feature>
<name>A0A437PXF5_9BACT</name>
<sequence>MLRYLQMIVIFLGLSTAIFAQKYKTFLPAAAHFESYLPIIKDKKVGLVVNQTSMVGKKHLLDTLLSRGVQVTKIFGPEHGFRGKADAGSHLENEIDASTKLPIISLYGKHNKPSKEDLAGLDYLIFDIQDIGVRFYTYSSTLHLVMEACAENKIPLLVLDRANPHANEVAGPVLNRKFSSFVGMNPIPLIYGCTSGELAQMINGEGWLNNGMKCQLTVIPVSNYKRKSKVHLEVAPSPNLPNDVSIALYPSICLFEPTLVSVGRGTELPFQVIGTPATKIGNYEFTPLPKPGAMDPVMKNQLCYGYDFRNDLALQEGFSLKYLIEFFNKINQGDKFFTSPSFFDKLAGTDQLRLQLLQNISEKEIEASWEKDLKSYLVLRKKYLLYK</sequence>
<evidence type="ECO:0000259" key="1">
    <source>
        <dbReference type="Pfam" id="PF07075"/>
    </source>
</evidence>
<gene>
    <name evidence="3" type="ORF">EOJ36_02865</name>
</gene>
<evidence type="ECO:0000313" key="4">
    <source>
        <dbReference type="Proteomes" id="UP000282832"/>
    </source>
</evidence>
<dbReference type="Gene3D" id="3.90.1150.140">
    <property type="match status" value="1"/>
</dbReference>
<dbReference type="PANTHER" id="PTHR42915:SF1">
    <property type="entry name" value="PEPTIDOGLYCAN BETA-N-ACETYLMURAMIDASE NAMZ"/>
    <property type="match status" value="1"/>
</dbReference>
<dbReference type="Gene3D" id="3.40.50.12170">
    <property type="entry name" value="Uncharacterised protein PF07075, DUF1343"/>
    <property type="match status" value="1"/>
</dbReference>
<protein>
    <submittedName>
        <fullName evidence="3">DUF1343 domain-containing protein</fullName>
    </submittedName>
</protein>
<dbReference type="Proteomes" id="UP000282832">
    <property type="component" value="Unassembled WGS sequence"/>
</dbReference>
<dbReference type="Pfam" id="PF20732">
    <property type="entry name" value="NamZ_C"/>
    <property type="match status" value="1"/>
</dbReference>
<comment type="caution">
    <text evidence="3">The sequence shown here is derived from an EMBL/GenBank/DDBJ whole genome shotgun (WGS) entry which is preliminary data.</text>
</comment>
<dbReference type="GO" id="GO:0033922">
    <property type="term" value="F:peptidoglycan beta-N-acetylmuramidase activity"/>
    <property type="evidence" value="ECO:0007669"/>
    <property type="project" value="InterPro"/>
</dbReference>
<dbReference type="RefSeq" id="WP_127802507.1">
    <property type="nucleotide sequence ID" value="NZ_SACY01000001.1"/>
</dbReference>
<dbReference type="EMBL" id="SACY01000001">
    <property type="protein sequence ID" value="RVU26956.1"/>
    <property type="molecule type" value="Genomic_DNA"/>
</dbReference>
<evidence type="ECO:0000259" key="2">
    <source>
        <dbReference type="Pfam" id="PF20732"/>
    </source>
</evidence>